<sequence length="176" mass="19534">MQKIPIAVIVLSALAAGADFYGRLLSAQQESGTYELTENTFEIPLGVLSSEQAESIKQALDKFDKKAPPKESKPAAEQPKKLYVMSKEEQLAQAGALDTLYDGNNKYRLRGTFDEKKSRFAVLEVQDLESGKVEQMQVSVGQYLSGYKLTDMTGQSVTLEQNNRVINLYLFITKNG</sequence>
<dbReference type="EMBL" id="BAAAEI010000007">
    <property type="protein sequence ID" value="GAA0353812.1"/>
    <property type="molecule type" value="Genomic_DNA"/>
</dbReference>
<name>A0ABP3GSL1_9ALTE</name>
<keyword evidence="2" id="KW-1185">Reference proteome</keyword>
<reference evidence="2" key="1">
    <citation type="journal article" date="2019" name="Int. J. Syst. Evol. Microbiol.">
        <title>The Global Catalogue of Microorganisms (GCM) 10K type strain sequencing project: providing services to taxonomists for standard genome sequencing and annotation.</title>
        <authorList>
            <consortium name="The Broad Institute Genomics Platform"/>
            <consortium name="The Broad Institute Genome Sequencing Center for Infectious Disease"/>
            <person name="Wu L."/>
            <person name="Ma J."/>
        </authorList>
    </citation>
    <scope>NUCLEOTIDE SEQUENCE [LARGE SCALE GENOMIC DNA]</scope>
    <source>
        <strain evidence="2">JCM 13378</strain>
    </source>
</reference>
<dbReference type="Proteomes" id="UP001501757">
    <property type="component" value="Unassembled WGS sequence"/>
</dbReference>
<gene>
    <name evidence="1" type="ORF">GCM10009092_17730</name>
</gene>
<organism evidence="1 2">
    <name type="scientific">Bowmanella denitrificans</name>
    <dbReference type="NCBI Taxonomy" id="366582"/>
    <lineage>
        <taxon>Bacteria</taxon>
        <taxon>Pseudomonadati</taxon>
        <taxon>Pseudomonadota</taxon>
        <taxon>Gammaproteobacteria</taxon>
        <taxon>Alteromonadales</taxon>
        <taxon>Alteromonadaceae</taxon>
        <taxon>Bowmanella</taxon>
    </lineage>
</organism>
<dbReference type="RefSeq" id="WP_343844290.1">
    <property type="nucleotide sequence ID" value="NZ_BAAAEI010000007.1"/>
</dbReference>
<protein>
    <submittedName>
        <fullName evidence="1">Uncharacterized protein</fullName>
    </submittedName>
</protein>
<evidence type="ECO:0000313" key="2">
    <source>
        <dbReference type="Proteomes" id="UP001501757"/>
    </source>
</evidence>
<accession>A0ABP3GSL1</accession>
<comment type="caution">
    <text evidence="1">The sequence shown here is derived from an EMBL/GenBank/DDBJ whole genome shotgun (WGS) entry which is preliminary data.</text>
</comment>
<proteinExistence type="predicted"/>
<evidence type="ECO:0000313" key="1">
    <source>
        <dbReference type="EMBL" id="GAA0353812.1"/>
    </source>
</evidence>